<sequence>MGIYRSNKHRFQLKNANRIRLEKHQRNKVLKEQSASVNEVSTNEVSTNELSTNEDIINTFGNFLKNNTLALQILAQAGINQTRIDTMKIGVAVKCGINFEDGQIPNNPS</sequence>
<proteinExistence type="predicted"/>
<dbReference type="Proteomes" id="UP000266673">
    <property type="component" value="Unassembled WGS sequence"/>
</dbReference>
<accession>A0A397UWU8</accession>
<name>A0A397UWU8_9GLOM</name>
<evidence type="ECO:0000313" key="2">
    <source>
        <dbReference type="Proteomes" id="UP000266673"/>
    </source>
</evidence>
<dbReference type="AlphaFoldDB" id="A0A397UWU8"/>
<protein>
    <submittedName>
        <fullName evidence="1">Uncharacterized protein</fullName>
    </submittedName>
</protein>
<dbReference type="EMBL" id="QKWP01000802">
    <property type="protein sequence ID" value="RIB14720.1"/>
    <property type="molecule type" value="Genomic_DNA"/>
</dbReference>
<comment type="caution">
    <text evidence="1">The sequence shown here is derived from an EMBL/GenBank/DDBJ whole genome shotgun (WGS) entry which is preliminary data.</text>
</comment>
<dbReference type="OrthoDB" id="2443929at2759"/>
<reference evidence="1 2" key="1">
    <citation type="submission" date="2018-06" db="EMBL/GenBank/DDBJ databases">
        <title>Comparative genomics reveals the genomic features of Rhizophagus irregularis, R. cerebriforme, R. diaphanum and Gigaspora rosea, and their symbiotic lifestyle signature.</title>
        <authorList>
            <person name="Morin E."/>
            <person name="San Clemente H."/>
            <person name="Chen E.C.H."/>
            <person name="De La Providencia I."/>
            <person name="Hainaut M."/>
            <person name="Kuo A."/>
            <person name="Kohler A."/>
            <person name="Murat C."/>
            <person name="Tang N."/>
            <person name="Roy S."/>
            <person name="Loubradou J."/>
            <person name="Henrissat B."/>
            <person name="Grigoriev I.V."/>
            <person name="Corradi N."/>
            <person name="Roux C."/>
            <person name="Martin F.M."/>
        </authorList>
    </citation>
    <scope>NUCLEOTIDE SEQUENCE [LARGE SCALE GENOMIC DNA]</scope>
    <source>
        <strain evidence="1 2">DAOM 194757</strain>
    </source>
</reference>
<gene>
    <name evidence="1" type="ORF">C2G38_2194244</name>
</gene>
<evidence type="ECO:0000313" key="1">
    <source>
        <dbReference type="EMBL" id="RIB14720.1"/>
    </source>
</evidence>
<keyword evidence="2" id="KW-1185">Reference proteome</keyword>
<organism evidence="1 2">
    <name type="scientific">Gigaspora rosea</name>
    <dbReference type="NCBI Taxonomy" id="44941"/>
    <lineage>
        <taxon>Eukaryota</taxon>
        <taxon>Fungi</taxon>
        <taxon>Fungi incertae sedis</taxon>
        <taxon>Mucoromycota</taxon>
        <taxon>Glomeromycotina</taxon>
        <taxon>Glomeromycetes</taxon>
        <taxon>Diversisporales</taxon>
        <taxon>Gigasporaceae</taxon>
        <taxon>Gigaspora</taxon>
    </lineage>
</organism>